<protein>
    <submittedName>
        <fullName evidence="1">Uncharacterized protein</fullName>
    </submittedName>
</protein>
<reference evidence="1" key="1">
    <citation type="submission" date="2021-05" db="EMBL/GenBank/DDBJ databases">
        <authorList>
            <person name="Alioto T."/>
            <person name="Alioto T."/>
            <person name="Gomez Garrido J."/>
        </authorList>
    </citation>
    <scope>NUCLEOTIDE SEQUENCE</scope>
</reference>
<dbReference type="EMBL" id="HBUF01241928">
    <property type="protein sequence ID" value="CAG6677242.1"/>
    <property type="molecule type" value="Transcribed_RNA"/>
</dbReference>
<sequence>MFSQKMMLFFFVPCRYLPKNILYLGNIHGTKKRTSFSDWKLRSRDNLFYIIFRFELPFPRYQCLKTLKNTWNRMIPYDQSNLGDVTGLRSRDLILRNTPPWC</sequence>
<proteinExistence type="predicted"/>
<accession>A0A8D8T0M5</accession>
<organism evidence="1">
    <name type="scientific">Cacopsylla melanoneura</name>
    <dbReference type="NCBI Taxonomy" id="428564"/>
    <lineage>
        <taxon>Eukaryota</taxon>
        <taxon>Metazoa</taxon>
        <taxon>Ecdysozoa</taxon>
        <taxon>Arthropoda</taxon>
        <taxon>Hexapoda</taxon>
        <taxon>Insecta</taxon>
        <taxon>Pterygota</taxon>
        <taxon>Neoptera</taxon>
        <taxon>Paraneoptera</taxon>
        <taxon>Hemiptera</taxon>
        <taxon>Sternorrhyncha</taxon>
        <taxon>Psylloidea</taxon>
        <taxon>Psyllidae</taxon>
        <taxon>Psyllinae</taxon>
        <taxon>Cacopsylla</taxon>
    </lineage>
</organism>
<dbReference type="AlphaFoldDB" id="A0A8D8T0M5"/>
<evidence type="ECO:0000313" key="1">
    <source>
        <dbReference type="EMBL" id="CAG6677242.1"/>
    </source>
</evidence>
<dbReference type="EMBL" id="HBUF01241927">
    <property type="protein sequence ID" value="CAG6677241.1"/>
    <property type="molecule type" value="Transcribed_RNA"/>
</dbReference>
<name>A0A8D8T0M5_9HEMI</name>